<gene>
    <name evidence="5" type="ORF">OSB1V03_LOCUS12040</name>
</gene>
<evidence type="ECO:0000259" key="4">
    <source>
        <dbReference type="PROSITE" id="PS50089"/>
    </source>
</evidence>
<dbReference type="PROSITE" id="PS50089">
    <property type="entry name" value="ZF_RING_2"/>
    <property type="match status" value="1"/>
</dbReference>
<evidence type="ECO:0000256" key="1">
    <source>
        <dbReference type="ARBA" id="ARBA00022771"/>
    </source>
</evidence>
<reference evidence="5" key="1">
    <citation type="submission" date="2020-11" db="EMBL/GenBank/DDBJ databases">
        <authorList>
            <person name="Tran Van P."/>
        </authorList>
    </citation>
    <scope>NUCLEOTIDE SEQUENCE</scope>
</reference>
<dbReference type="EMBL" id="OC864325">
    <property type="protein sequence ID" value="CAD7631631.1"/>
    <property type="molecule type" value="Genomic_DNA"/>
</dbReference>
<dbReference type="InterPro" id="IPR013083">
    <property type="entry name" value="Znf_RING/FYVE/PHD"/>
</dbReference>
<keyword evidence="1 3" id="KW-0863">Zinc-finger</keyword>
<dbReference type="OrthoDB" id="6523270at2759"/>
<evidence type="ECO:0000256" key="3">
    <source>
        <dbReference type="PROSITE-ProRule" id="PRU00175"/>
    </source>
</evidence>
<dbReference type="GO" id="GO:0008270">
    <property type="term" value="F:zinc ion binding"/>
    <property type="evidence" value="ECO:0007669"/>
    <property type="project" value="UniProtKB-KW"/>
</dbReference>
<keyword evidence="6" id="KW-1185">Reference proteome</keyword>
<keyword evidence="1 3" id="KW-0479">Metal-binding</keyword>
<dbReference type="AlphaFoldDB" id="A0A7R9Q578"/>
<accession>A0A7R9Q578</accession>
<dbReference type="InterPro" id="IPR001841">
    <property type="entry name" value="Znf_RING"/>
</dbReference>
<dbReference type="Gene3D" id="3.30.40.10">
    <property type="entry name" value="Zinc/RING finger domain, C3HC4 (zinc finger)"/>
    <property type="match status" value="1"/>
</dbReference>
<evidence type="ECO:0000313" key="6">
    <source>
        <dbReference type="Proteomes" id="UP000759131"/>
    </source>
</evidence>
<feature type="domain" description="RING-type" evidence="4">
    <location>
        <begin position="23"/>
        <end position="62"/>
    </location>
</feature>
<dbReference type="EMBL" id="CAJPIZ010009750">
    <property type="protein sequence ID" value="CAG2112061.1"/>
    <property type="molecule type" value="Genomic_DNA"/>
</dbReference>
<sequence>MGFEWSLITTNAAHLTVPPEAKCCLCRLLVDNGCRLSGCGHSACYTCQTELGRRSPFCPLDDQPFSHSAPIGLAVETHNWLRDVRLKCRWFDGDVCTATAIALSAVHRHEDQCPNRPGLRPHTTATPSRPIGPLYACRHCHHVYSYPLIGRLCGQCGQSTTTPEMIRFPHVVLVEYVMFGTFVATITGMDVTAKGLKMKRVLKNCSNSTIRFRLAIDLHFRDMRQLYYCLSPSLPALFVRLNNEANVRLQEDLCIGDRSPNGFKFDVKSQDPREQYVIVMLKDKIVNNFAKALAECVTHERPDSDTICMALDESDSWQLLMRARSKCDSVMNSGHFYTHLI</sequence>
<evidence type="ECO:0000313" key="5">
    <source>
        <dbReference type="EMBL" id="CAD7631631.1"/>
    </source>
</evidence>
<dbReference type="Proteomes" id="UP000759131">
    <property type="component" value="Unassembled WGS sequence"/>
</dbReference>
<evidence type="ECO:0000256" key="2">
    <source>
        <dbReference type="ARBA" id="ARBA00022833"/>
    </source>
</evidence>
<keyword evidence="2" id="KW-0862">Zinc</keyword>
<name>A0A7R9Q578_9ACAR</name>
<protein>
    <recommendedName>
        <fullName evidence="4">RING-type domain-containing protein</fullName>
    </recommendedName>
</protein>
<organism evidence="5">
    <name type="scientific">Medioppia subpectinata</name>
    <dbReference type="NCBI Taxonomy" id="1979941"/>
    <lineage>
        <taxon>Eukaryota</taxon>
        <taxon>Metazoa</taxon>
        <taxon>Ecdysozoa</taxon>
        <taxon>Arthropoda</taxon>
        <taxon>Chelicerata</taxon>
        <taxon>Arachnida</taxon>
        <taxon>Acari</taxon>
        <taxon>Acariformes</taxon>
        <taxon>Sarcoptiformes</taxon>
        <taxon>Oribatida</taxon>
        <taxon>Brachypylina</taxon>
        <taxon>Oppioidea</taxon>
        <taxon>Oppiidae</taxon>
        <taxon>Medioppia</taxon>
    </lineage>
</organism>
<dbReference type="SUPFAM" id="SSF57850">
    <property type="entry name" value="RING/U-box"/>
    <property type="match status" value="1"/>
</dbReference>
<proteinExistence type="predicted"/>